<feature type="compositionally biased region" description="Basic and acidic residues" evidence="2">
    <location>
        <begin position="157"/>
        <end position="166"/>
    </location>
</feature>
<protein>
    <submittedName>
        <fullName evidence="3">Uncharacterized protein</fullName>
    </submittedName>
</protein>
<keyword evidence="4" id="KW-1185">Reference proteome</keyword>
<proteinExistence type="predicted"/>
<feature type="region of interest" description="Disordered" evidence="2">
    <location>
        <begin position="55"/>
        <end position="78"/>
    </location>
</feature>
<dbReference type="EMBL" id="CAJJDP010000073">
    <property type="protein sequence ID" value="CAD8180315.1"/>
    <property type="molecule type" value="Genomic_DNA"/>
</dbReference>
<comment type="caution">
    <text evidence="3">The sequence shown here is derived from an EMBL/GenBank/DDBJ whole genome shotgun (WGS) entry which is preliminary data.</text>
</comment>
<evidence type="ECO:0000256" key="2">
    <source>
        <dbReference type="SAM" id="MobiDB-lite"/>
    </source>
</evidence>
<dbReference type="OrthoDB" id="315726at2759"/>
<feature type="coiled-coil region" evidence="1">
    <location>
        <begin position="402"/>
        <end position="429"/>
    </location>
</feature>
<dbReference type="AlphaFoldDB" id="A0A8S1VVY6"/>
<accession>A0A8S1VVY6</accession>
<evidence type="ECO:0000313" key="4">
    <source>
        <dbReference type="Proteomes" id="UP000683925"/>
    </source>
</evidence>
<dbReference type="Proteomes" id="UP000683925">
    <property type="component" value="Unassembled WGS sequence"/>
</dbReference>
<evidence type="ECO:0000256" key="1">
    <source>
        <dbReference type="SAM" id="Coils"/>
    </source>
</evidence>
<evidence type="ECO:0000313" key="3">
    <source>
        <dbReference type="EMBL" id="CAD8180315.1"/>
    </source>
</evidence>
<gene>
    <name evidence="3" type="ORF">POCTA_138.1.T0740264</name>
</gene>
<feature type="region of interest" description="Disordered" evidence="2">
    <location>
        <begin position="152"/>
        <end position="171"/>
    </location>
</feature>
<keyword evidence="1" id="KW-0175">Coiled coil</keyword>
<sequence length="505" mass="59752">MNPKTNSQLTNAIQKDPKLNIRNSHFYNFIKNKRFPYINANKTIALIKKNNHPHPAQQEIFSNDNGSLNKLEKPDEPQQPNKKILFEYCVLPKINTSYAIQQQLKESKGFDESRQYSKRKSQLLKQLMLLYQNDQTLSNITLALKDCSKTINPTQGQEKEQSKILEQRPQGKIQRRSQVLIEQNLDMSEARFSNSNTQQKRRLLKREGVLVEDLESKIILIELNYKQILMNRLLITELGDTMRLDLKKEVNKTPSSSKHIIKTTFPEIKNNMITSSLFADIEKNENPLYQKSLSDQALLNLSKIANLSLFGPKCKEQLKVQIREDLQMKTQNDYLNQQLERYVTRILDDKNLMTKRKRQLLNELKRLEAKEKLQQFNHMPTDLSQFSSIIEDTDRETKLMSIVNAEGKLLQLQRRYDQKLQEDEKLKQQIKINYSKFKDGQTMQIEALPVLSKDEMENNVKDIFSNRDQSSQRFHQRINEKHKKQKEYIWKQHHFPKDHRRWLSN</sequence>
<organism evidence="3 4">
    <name type="scientific">Paramecium octaurelia</name>
    <dbReference type="NCBI Taxonomy" id="43137"/>
    <lineage>
        <taxon>Eukaryota</taxon>
        <taxon>Sar</taxon>
        <taxon>Alveolata</taxon>
        <taxon>Ciliophora</taxon>
        <taxon>Intramacronucleata</taxon>
        <taxon>Oligohymenophorea</taxon>
        <taxon>Peniculida</taxon>
        <taxon>Parameciidae</taxon>
        <taxon>Paramecium</taxon>
    </lineage>
</organism>
<feature type="compositionally biased region" description="Polar residues" evidence="2">
    <location>
        <begin position="59"/>
        <end position="68"/>
    </location>
</feature>
<feature type="coiled-coil region" evidence="1">
    <location>
        <begin position="350"/>
        <end position="377"/>
    </location>
</feature>
<name>A0A8S1VVY6_PAROT</name>
<reference evidence="3" key="1">
    <citation type="submission" date="2021-01" db="EMBL/GenBank/DDBJ databases">
        <authorList>
            <consortium name="Genoscope - CEA"/>
            <person name="William W."/>
        </authorList>
    </citation>
    <scope>NUCLEOTIDE SEQUENCE</scope>
</reference>